<evidence type="ECO:0000256" key="1">
    <source>
        <dbReference type="SAM" id="Phobius"/>
    </source>
</evidence>
<sequence>MPMGSLSAVLHGEIFVFLISFVKFVSAYSLIVTLMLPSCCNCACEYHCFALFLW</sequence>
<organism evidence="2">
    <name type="scientific">Arundo donax</name>
    <name type="common">Giant reed</name>
    <name type="synonym">Donax arundinaceus</name>
    <dbReference type="NCBI Taxonomy" id="35708"/>
    <lineage>
        <taxon>Eukaryota</taxon>
        <taxon>Viridiplantae</taxon>
        <taxon>Streptophyta</taxon>
        <taxon>Embryophyta</taxon>
        <taxon>Tracheophyta</taxon>
        <taxon>Spermatophyta</taxon>
        <taxon>Magnoliopsida</taxon>
        <taxon>Liliopsida</taxon>
        <taxon>Poales</taxon>
        <taxon>Poaceae</taxon>
        <taxon>PACMAD clade</taxon>
        <taxon>Arundinoideae</taxon>
        <taxon>Arundineae</taxon>
        <taxon>Arundo</taxon>
    </lineage>
</organism>
<accession>A0A0A9HE03</accession>
<evidence type="ECO:0000313" key="2">
    <source>
        <dbReference type="EMBL" id="JAE34044.1"/>
    </source>
</evidence>
<keyword evidence="1" id="KW-0472">Membrane</keyword>
<reference evidence="2" key="1">
    <citation type="submission" date="2014-09" db="EMBL/GenBank/DDBJ databases">
        <authorList>
            <person name="Magalhaes I.L.F."/>
            <person name="Oliveira U."/>
            <person name="Santos F.R."/>
            <person name="Vidigal T.H.D.A."/>
            <person name="Brescovit A.D."/>
            <person name="Santos A.J."/>
        </authorList>
    </citation>
    <scope>NUCLEOTIDE SEQUENCE</scope>
    <source>
        <tissue evidence="2">Shoot tissue taken approximately 20 cm above the soil surface</tissue>
    </source>
</reference>
<dbReference type="EMBL" id="GBRH01163852">
    <property type="protein sequence ID" value="JAE34044.1"/>
    <property type="molecule type" value="Transcribed_RNA"/>
</dbReference>
<protein>
    <submittedName>
        <fullName evidence="2">Uncharacterized protein</fullName>
    </submittedName>
</protein>
<dbReference type="AlphaFoldDB" id="A0A0A9HE03"/>
<feature type="transmembrane region" description="Helical" evidence="1">
    <location>
        <begin position="12"/>
        <end position="36"/>
    </location>
</feature>
<keyword evidence="1" id="KW-1133">Transmembrane helix</keyword>
<name>A0A0A9HE03_ARUDO</name>
<proteinExistence type="predicted"/>
<reference evidence="2" key="2">
    <citation type="journal article" date="2015" name="Data Brief">
        <title>Shoot transcriptome of the giant reed, Arundo donax.</title>
        <authorList>
            <person name="Barrero R.A."/>
            <person name="Guerrero F.D."/>
            <person name="Moolhuijzen P."/>
            <person name="Goolsby J.A."/>
            <person name="Tidwell J."/>
            <person name="Bellgard S.E."/>
            <person name="Bellgard M.I."/>
        </authorList>
    </citation>
    <scope>NUCLEOTIDE SEQUENCE</scope>
    <source>
        <tissue evidence="2">Shoot tissue taken approximately 20 cm above the soil surface</tissue>
    </source>
</reference>
<keyword evidence="1" id="KW-0812">Transmembrane</keyword>